<feature type="transmembrane region" description="Helical" evidence="5">
    <location>
        <begin position="43"/>
        <end position="61"/>
    </location>
</feature>
<keyword evidence="2 5" id="KW-0812">Transmembrane</keyword>
<evidence type="ECO:0000256" key="3">
    <source>
        <dbReference type="ARBA" id="ARBA00022989"/>
    </source>
</evidence>
<feature type="transmembrane region" description="Helical" evidence="5">
    <location>
        <begin position="220"/>
        <end position="239"/>
    </location>
</feature>
<dbReference type="Pfam" id="PF04479">
    <property type="entry name" value="RTA1"/>
    <property type="match status" value="1"/>
</dbReference>
<sequence>MAVQVEYLGIYDFVPSEAAAIVFAILFLITTILHYYQAFRWRVWFFIPFLIGCACKLLVHGPHPLSLSKLTTNLSLIVEVIGYIARAKSSTQYPDYDIGPELIQYILILVAPALLAASIYMEFGRLMIMVEGEQYSIIRRAWLTKIFVLGDVISFFAQFIGAAMLAKTTTASKGQTIMKLGVLVQIVFFGLFLVTIIIFHKRLTKYKSRAYGLVPWRKHLLALYATGLLIFVRSIFRFAEFVESSDGPLTRYEWVSYVFDAVMMLATWLKLGNERVRARGKEEAGGCPSFLGPSLLEMLGSLFPYNIPHIKKGPPGPSSAIPEHSNDKISPVPSALPLSPLSASNRVSAATNGPQIDTRLLEATLLHHYYTNTHSTLVEDENSRLDWQVNLTKVASTQSFALDSLLAFTALHLAYLEPNRRQAWTLVAFNYSDKACSMLSQVIGRLSAATADAAIVCSIYIVLFAIAQYRLCRPSTSYLDEVLRIAKLIRGCVLLSPKSNLFSRFSEKGTDHERAPLHNSSQDVVNQKQRRASKIYRYGRHPPLAALLPRDLCDSATGTRPDRTRDLPALPADIALPQGYVAGIRRGEFVSALNITSVVLSINSSAIHLVQYSSKRQAFIASLSKASDGWTYWYTNSSQVATSTTGTISVLLNMRRETCQDKQELSVLNGFPSSTERQSHASICVAD</sequence>
<feature type="transmembrane region" description="Helical" evidence="5">
    <location>
        <begin position="177"/>
        <end position="199"/>
    </location>
</feature>
<dbReference type="EMBL" id="KZ851923">
    <property type="protein sequence ID" value="RDH18508.1"/>
    <property type="molecule type" value="Genomic_DNA"/>
</dbReference>
<accession>A0A370BVT9</accession>
<evidence type="ECO:0000256" key="5">
    <source>
        <dbReference type="SAM" id="Phobius"/>
    </source>
</evidence>
<keyword evidence="4 5" id="KW-0472">Membrane</keyword>
<evidence type="ECO:0000313" key="7">
    <source>
        <dbReference type="Proteomes" id="UP000253845"/>
    </source>
</evidence>
<dbReference type="Proteomes" id="UP000253845">
    <property type="component" value="Unassembled WGS sequence"/>
</dbReference>
<dbReference type="InterPro" id="IPR007568">
    <property type="entry name" value="RTA1"/>
</dbReference>
<dbReference type="AlphaFoldDB" id="A0A370BVT9"/>
<feature type="transmembrane region" description="Helical" evidence="5">
    <location>
        <begin position="102"/>
        <end position="121"/>
    </location>
</feature>
<evidence type="ECO:0000313" key="6">
    <source>
        <dbReference type="EMBL" id="RDH18508.1"/>
    </source>
</evidence>
<name>A0A370BVT9_ASPNG</name>
<gene>
    <name evidence="6" type="ORF">M747DRAFT_316322</name>
</gene>
<feature type="transmembrane region" description="Helical" evidence="5">
    <location>
        <begin position="142"/>
        <end position="165"/>
    </location>
</feature>
<feature type="transmembrane region" description="Helical" evidence="5">
    <location>
        <begin position="18"/>
        <end position="36"/>
    </location>
</feature>
<proteinExistence type="predicted"/>
<feature type="transmembrane region" description="Helical" evidence="5">
    <location>
        <begin position="254"/>
        <end position="271"/>
    </location>
</feature>
<evidence type="ECO:0000256" key="4">
    <source>
        <dbReference type="ARBA" id="ARBA00023136"/>
    </source>
</evidence>
<evidence type="ECO:0000256" key="1">
    <source>
        <dbReference type="ARBA" id="ARBA00004141"/>
    </source>
</evidence>
<keyword evidence="3 5" id="KW-1133">Transmembrane helix</keyword>
<evidence type="ECO:0000256" key="2">
    <source>
        <dbReference type="ARBA" id="ARBA00022692"/>
    </source>
</evidence>
<dbReference type="VEuPathDB" id="FungiDB:M747DRAFT_316322"/>
<dbReference type="PANTHER" id="PTHR31465:SF1">
    <property type="entry name" value="PROTEIN RTA1-RELATED"/>
    <property type="match status" value="1"/>
</dbReference>
<protein>
    <submittedName>
        <fullName evidence="6">RTA1-domain-containing protein</fullName>
    </submittedName>
</protein>
<comment type="subcellular location">
    <subcellularLocation>
        <location evidence="1">Membrane</location>
        <topology evidence="1">Multi-pass membrane protein</topology>
    </subcellularLocation>
</comment>
<dbReference type="PANTHER" id="PTHR31465">
    <property type="entry name" value="PROTEIN RTA1-RELATED"/>
    <property type="match status" value="1"/>
</dbReference>
<organism evidence="6 7">
    <name type="scientific">Aspergillus niger ATCC 13496</name>
    <dbReference type="NCBI Taxonomy" id="1353008"/>
    <lineage>
        <taxon>Eukaryota</taxon>
        <taxon>Fungi</taxon>
        <taxon>Dikarya</taxon>
        <taxon>Ascomycota</taxon>
        <taxon>Pezizomycotina</taxon>
        <taxon>Eurotiomycetes</taxon>
        <taxon>Eurotiomycetidae</taxon>
        <taxon>Eurotiales</taxon>
        <taxon>Aspergillaceae</taxon>
        <taxon>Aspergillus</taxon>
        <taxon>Aspergillus subgen. Circumdati</taxon>
    </lineage>
</organism>
<reference evidence="6 7" key="1">
    <citation type="submission" date="2018-07" db="EMBL/GenBank/DDBJ databases">
        <title>Section-level genome sequencing of Aspergillus section Nigri to investigate inter- and intra-species variation.</title>
        <authorList>
            <consortium name="DOE Joint Genome Institute"/>
            <person name="Vesth T.C."/>
            <person name="Nybo J.L."/>
            <person name="Theobald S."/>
            <person name="Frisvad J.C."/>
            <person name="Larsen T.O."/>
            <person name="Nielsen K.F."/>
            <person name="Hoof J.B."/>
            <person name="Brandl J."/>
            <person name="Salamov A."/>
            <person name="Riley R."/>
            <person name="Gladden J.M."/>
            <person name="Phatale P."/>
            <person name="Nielsen M.T."/>
            <person name="Lyhne E.K."/>
            <person name="Kogle M.E."/>
            <person name="Strasser K."/>
            <person name="McDonnell E."/>
            <person name="Barry K."/>
            <person name="Clum A."/>
            <person name="Chen C."/>
            <person name="Nolan M."/>
            <person name="Sandor L."/>
            <person name="Kuo A."/>
            <person name="Lipzen A."/>
            <person name="Hainaut M."/>
            <person name="Drula E."/>
            <person name="Tsang A."/>
            <person name="Magnuson J.K."/>
            <person name="Henrissat B."/>
            <person name="Wiebenga A."/>
            <person name="Simmons B.A."/>
            <person name="Makela M.R."/>
            <person name="De vries R.P."/>
            <person name="Grigoriev I.V."/>
            <person name="Mortensen U.H."/>
            <person name="Baker S.E."/>
            <person name="Andersen M.R."/>
        </authorList>
    </citation>
    <scope>NUCLEOTIDE SEQUENCE [LARGE SCALE GENOMIC DNA]</scope>
    <source>
        <strain evidence="6 7">ATCC 13496</strain>
    </source>
</reference>
<feature type="transmembrane region" description="Helical" evidence="5">
    <location>
        <begin position="446"/>
        <end position="467"/>
    </location>
</feature>
<dbReference type="GO" id="GO:0016020">
    <property type="term" value="C:membrane"/>
    <property type="evidence" value="ECO:0007669"/>
    <property type="project" value="UniProtKB-SubCell"/>
</dbReference>